<evidence type="ECO:0000313" key="3">
    <source>
        <dbReference type="Proteomes" id="UP000189935"/>
    </source>
</evidence>
<protein>
    <submittedName>
        <fullName evidence="2">Uncharacterized protein</fullName>
    </submittedName>
</protein>
<accession>A0A1M7CWG6</accession>
<proteinExistence type="predicted"/>
<evidence type="ECO:0000313" key="2">
    <source>
        <dbReference type="EMBL" id="SHL71678.1"/>
    </source>
</evidence>
<name>A0A1M7CWG6_9BRAD</name>
<dbReference type="AlphaFoldDB" id="A0A1M7CWG6"/>
<gene>
    <name evidence="2" type="ORF">SAMN05444159_6630</name>
</gene>
<organism evidence="2 3">
    <name type="scientific">Bradyrhizobium lablabi</name>
    <dbReference type="NCBI Taxonomy" id="722472"/>
    <lineage>
        <taxon>Bacteria</taxon>
        <taxon>Pseudomonadati</taxon>
        <taxon>Pseudomonadota</taxon>
        <taxon>Alphaproteobacteria</taxon>
        <taxon>Hyphomicrobiales</taxon>
        <taxon>Nitrobacteraceae</taxon>
        <taxon>Bradyrhizobium</taxon>
    </lineage>
</organism>
<dbReference type="Proteomes" id="UP000189935">
    <property type="component" value="Chromosome I"/>
</dbReference>
<feature type="region of interest" description="Disordered" evidence="1">
    <location>
        <begin position="50"/>
        <end position="78"/>
    </location>
</feature>
<dbReference type="OrthoDB" id="8242421at2"/>
<sequence length="78" mass="8914">MSNLLFFRRSLAYRNAAAEMMRKARAMPFGPERRAARQLARALKDLAKTEAWLEGQTPRPRPASLKREQPRGAFSLKA</sequence>
<dbReference type="EMBL" id="LT670844">
    <property type="protein sequence ID" value="SHL71678.1"/>
    <property type="molecule type" value="Genomic_DNA"/>
</dbReference>
<evidence type="ECO:0000256" key="1">
    <source>
        <dbReference type="SAM" id="MobiDB-lite"/>
    </source>
</evidence>
<dbReference type="RefSeq" id="WP_154071564.1">
    <property type="nucleotide sequence ID" value="NZ_LT670844.1"/>
</dbReference>
<reference evidence="2 3" key="1">
    <citation type="submission" date="2016-11" db="EMBL/GenBank/DDBJ databases">
        <authorList>
            <person name="Jaros S."/>
            <person name="Januszkiewicz K."/>
            <person name="Wedrychowicz H."/>
        </authorList>
    </citation>
    <scope>NUCLEOTIDE SEQUENCE [LARGE SCALE GENOMIC DNA]</scope>
    <source>
        <strain evidence="2 3">GAS499</strain>
    </source>
</reference>